<feature type="region of interest" description="Disordered" evidence="2">
    <location>
        <begin position="1291"/>
        <end position="1329"/>
    </location>
</feature>
<organism evidence="5">
    <name type="scientific">Aureococcus anophagefferens</name>
    <name type="common">Harmful bloom alga</name>
    <dbReference type="NCBI Taxonomy" id="44056"/>
    <lineage>
        <taxon>Eukaryota</taxon>
        <taxon>Sar</taxon>
        <taxon>Stramenopiles</taxon>
        <taxon>Ochrophyta</taxon>
        <taxon>Pelagophyceae</taxon>
        <taxon>Pelagomonadales</taxon>
        <taxon>Pelagomonadaceae</taxon>
        <taxon>Aureococcus</taxon>
    </lineage>
</organism>
<evidence type="ECO:0000259" key="3">
    <source>
        <dbReference type="Pfam" id="PF02931"/>
    </source>
</evidence>
<feature type="compositionally biased region" description="Basic and acidic residues" evidence="2">
    <location>
        <begin position="1391"/>
        <end position="1401"/>
    </location>
</feature>
<dbReference type="CDD" id="cd18989">
    <property type="entry name" value="LGIC_ECD_cation"/>
    <property type="match status" value="1"/>
</dbReference>
<feature type="region of interest" description="Disordered" evidence="2">
    <location>
        <begin position="2630"/>
        <end position="2668"/>
    </location>
</feature>
<dbReference type="InParanoid" id="F0Y5H2"/>
<feature type="coiled-coil region" evidence="1">
    <location>
        <begin position="3359"/>
        <end position="3432"/>
    </location>
</feature>
<dbReference type="GO" id="GO:0004888">
    <property type="term" value="F:transmembrane signaling receptor activity"/>
    <property type="evidence" value="ECO:0007669"/>
    <property type="project" value="InterPro"/>
</dbReference>
<dbReference type="OrthoDB" id="411145at2759"/>
<feature type="region of interest" description="Disordered" evidence="2">
    <location>
        <begin position="1391"/>
        <end position="1436"/>
    </location>
</feature>
<dbReference type="GeneID" id="20224194"/>
<feature type="compositionally biased region" description="Low complexity" evidence="2">
    <location>
        <begin position="3655"/>
        <end position="3665"/>
    </location>
</feature>
<dbReference type="eggNOG" id="KOG3646">
    <property type="taxonomic scope" value="Eukaryota"/>
</dbReference>
<dbReference type="InterPro" id="IPR016024">
    <property type="entry name" value="ARM-type_fold"/>
</dbReference>
<feature type="compositionally biased region" description="Basic and acidic residues" evidence="2">
    <location>
        <begin position="2634"/>
        <end position="2651"/>
    </location>
</feature>
<evidence type="ECO:0000256" key="2">
    <source>
        <dbReference type="SAM" id="MobiDB-lite"/>
    </source>
</evidence>
<dbReference type="RefSeq" id="XP_009035832.1">
    <property type="nucleotide sequence ID" value="XM_009037584.1"/>
</dbReference>
<dbReference type="Gene3D" id="2.70.170.10">
    <property type="entry name" value="Neurotransmitter-gated ion-channel ligand-binding domain"/>
    <property type="match status" value="1"/>
</dbReference>
<dbReference type="SUPFAM" id="SSF63712">
    <property type="entry name" value="Nicotinic receptor ligand binding domain-like"/>
    <property type="match status" value="1"/>
</dbReference>
<feature type="domain" description="Neurotransmitter-gated ion-channel ligand-binding" evidence="3">
    <location>
        <begin position="385"/>
        <end position="558"/>
    </location>
</feature>
<sequence>MDGAEALSLAKRACPQFASAGLKPLDPSSITKVETRSVARLWAGMGSVVELRVKAGEDTAATIMVKKVTLPKRCASIGDRRKKASYEVECNFYEKYAAEVAAAGCACPRPLLVERRGTEGVTIVMTKLVGSSAPMDGARSRRVLSGLAKLHALFWGAAADAAVAGGLAAQGEYWYLDTRPDEHAAMPKKGWEGRLRLAARAIDDRLKSDSSQTIVHGDAKSANIIFAADGEPLFYDFQYVGKACCAKDLAYCLCCCCDDADDEAALVAHYRAELAAALGAAAAPSREALDDALLLAYADLGRWMSGWGWWGHDLESKIRVVLDRLDGGAALASEADYAAAMEKAFPIRQPTLFLFAALAAVARAYNASDFSLTGTFGYEYTTYNTQLLADLFADYDRFALANNANKSDVTWGASGTEVMLEIRIYSVQHVDTKSGSMELKVWMNMMWRDDRLRWNASDYGGADIMIVPATGDDALIWTPDIIVYNGEGNAPVAPPGDWEGPFDATVYADGRVYYSRPGLIKVLCKYSGLVARAAGASGTFPYDKLKATIDLGSWSFPGAPRGVSAPSRLEIARATASSRSTGSTRAAPAPARRRPRSRSARRYKTDIYYSISPFPFPVVTITIDLDRASSHFLLQFVVPGLALTLMSFLPMAMAPDAGERIGFAITLVLVYAANNIAMNENEYIPICHELLWIQVFDNVNLGVALLALLQSVFILWCFYQPSKCLFLARVCAAVTPKNGLRDSGADALRPRCSSDAAGLERDAVVASKAPPPRLGGDASRDDAMSFAAEDLTDVRAVEAGEEPPFACGCVGSPDAPPPRRESRPPPPWELPPADFDGDGARAALGDDEDDHEATRRLTLYEACWEKLSDDGAFAADLPRADVAAWLTYAAMHLPSPRRAALLGGYGPSVAEHDFPRLCCDALRGVPADVVEATTDLYLAKRAKRHRVMARAVTDAVDGACLFVFPLCYGVAMIILFNVEFRDSYADVDDGEVLEPNFHAGEIALKSCVFVFALLAATAVYHKAPDAVKEVEAATSAESRLAASKKCYRAVWELRGALRDVHALGPLRENSAQAKAWDALEALLGARGLVVSEALRFGAREAVVALYGAGDAGGQLYAAARGLHELCGECSTSVLPVAAKKTQNRSVGSRAASAAALGRLCAAHGDRLGPATLGEARVRLLKHGAKAPEGCARAAALRALGEVLSASPRHGLLGLSPPGGGVGSKQQQQHALGAPGGDVLKVLAARFAAEKHGDARAALAACLAALADAAGAAAAGALAALARAAADEAEAKKTKGGGAETARPPPKPSGLKLSRSTSGGEVAAGASPVRSARAEVDGALKLLDDILELGCKHLAEDRVDARLDVARACGSALAAHVAAARAARDRAAVGAARADDGDKAKGGDAAAGSPRPEGSTRMARLRQSVQGGSPAAAADAPKKRSAFGAALCGSDRGGTRVIRRRFNVGSDGAGPSLVGAVGFLAALVARHRRDRSRRGVAGAARAVGALLEREAGALATCDARELAAVLRATLAPLRDDARASQDDDDAAAAARCALGRELRKRLGAAPEQFQRDALAALLGLLGSPRGGDDAPAVAGPRLGEHELQVALAECSHLATALGDAAAPCGDGLERAALSFSSDASFGVRAEAAAVGGALGGALRPRLAPLATMALKAAMAEHHALVDLAVAGDQAGGKKRVKDVRVRMCALHGAATLAATLLRSFDAGAAGPSRALVDEALAVAEGLVMRQFDASLCAANRAAVLVTCVRAGWALVGALVAASGDASWLDARRRRLVEVWGRAIDAAGDGDALSGGYGVADGGGALDETHELVCLEAAAASVHALAQSAGAALEGPLGRDVASLLAKVVFAARGRLSRPARAHGRFRLKLVAAGLLEAYAALPPAAFEGDPRAAGRVFDWAVGLVLVAGAALPGDAPRSDVEAAFAPLPNESLALTSEFPPGIDPCFFVGHAAAGAGVGDGADVGAAAAAAAGFGRDFADALGVQCCEALDHSEREALAFLDVERGCPAARVDARLVDAAKNAAGALAALVAPAAQRSAIDALSRALTHALTPPKSGLMSSEEDRRRRERRHATAAANACAALLAILDALPRTFARVADATADPFGPARTVSTSPLSDAPRDALAKALAAASPLCRRAAASAMAKLVCRLEEPKAKLAAAKALADACGKADAPRSEPDAARRAAAAAAVGDLARERVLTHASAADALAKPLAGCAPKPALQRAWALAALADAVAGCRPHDDEAKRRSFVALVLDALETQLVTPGAAGLGGGVRIETAGGDKAPADGDRATAFGLDAPALLWLGISRCVAALAPHARGLRPGPDGPLISRYGAAADACRCPGAERRSEGRAAAAAAHVPALVAAAGLSGGALLDQLALLGDATLDDDASDAVAAAALDALATTALDLDARQRPEAPAARAVARALCLKALDGGLGRATCARAPRWRGAALPGAFEARERAARAADAAARGLEALADARPDASSGDAGAVPWLLLADACHQRAARGATADAASVVRAACEAFGDAAWLPPAPEVRPEAGGDEAEEDEAKAPRRGAARRAEALDANRALALLGLDVFAAPPRWQAKVAVVAVAAAALRRAGGAADRGAAAAARAALDGAAAANDRRTEAHERASRRHAADAEAGAKQPPPEAPTLEPLPDAVALRADALVRLGCALATATVGDDHGLDALQASGLDLVAALVGRLGAVADPDAPDDAALLQQYASQLGAAARCGLGAARPTPNVVAARACVERMAEAGLLADAAAWKRLLRVAASTPSLAKPDDDASALAPGGDDGAADDVANHVARLGLLATASLRGTSGAAVPDIGRFRRRWLAVAKDGARFLAKERRAGGPYDADAFAGAYFDVGAGACYDGRADAAGVRRALVDALPACCAAAAAAPAAPGDDAVLGDDALLGVALACAVDGDGGGAVAALLAHSSTLGAGAVAAAFGALAEASDGAALAAAVAYLEGGRREGLAMVGRVACAAARRAVDAGAWTPAVDAGLEAVARLAARAPDPRRVAVALRAAAAPPEAAWVASGPDAAAAAAAGAALEPLVASGSAHALAAVLPLLPPRGAKALPAASADAVAAELLPRLARAVAAAHEQRGDADFVAAGAQALVVAAVSAREPARRAPLLAGLVSTALAPLLAADAGGVAELLVKLAKGNVDLFRGAVAALAPADVALVQAAMGKAIKRAAAPPTRLAPPPRASPGGGGLKLNMSQYRRESTELQALWMGVIPVIAYVTTDVTVGVRKVRKRRARQRQAALDAAVASAREEALAEGQQRLEAAMKEAEATRWAAVTTVKAEAAEAKQRALSQASDASKRALAMASAQAAAAREQALASLSATKEAEARALEAEVEAAREVAELEKAAAAEAASSARTSLESLQADLAAAEKERDAAQDRADGFETEREALKDQIWALDAEFEESTVALNEKFEADLADRVQQAKEKAEARGEAATTRALAGLRDEMEASYAADRAAAKEAYDAKMGELEVSLAATTADLDATKEAVETERVRADAATRDLEGATESKQRWEQLATAAERRINAQRELADRAREIASAMSVGDTEEAAAAAASQPAVLRSLAEAASAPLPDVQTWREFESPPEDDVGVGAPLFGEKKAKREALEAAAAPPDLDDAPELAPEAPKKAATGLQTSPTAPKPKPRVTLKKTDDEARDEKIVAVHEAPPPPAPMASAGAALPDKALDTSPSPSPPPTTPTPPAAAAPLFRKGQSVWYASTPKTSHDALVLEDAAAGAATVRIRFNTNRFVEDVPVARVSDITAGRSRRRAAAAAPPPPPPPAAPTAEKRPRKRRAAEKPAAAAPKKSRGGGGARAAAAPKKSRGGGARKAEAPKKSRSGARKPRAAEAAKPPPAAASEKASKQAAAAAAPPPPAGGDDDWLVEGSPWIGTRLMRTVFDFDAHAAATKADVAFEPQSLASREGRAGGARKVAVDQCACVVVGWLPADRSDFLDDDGFPAALYRVRYEDAELAGDVEDLEEHELEECQGQPKDVDELEAGAAADYDAVLAALRTVDVTVLTPDLRRNVRLHERQEVRSIPIGAIGRGAGGTGVRVSEETRDRPRLARLLAAYGRAVLPESFLFTSIQVNANYRSAMHCDGGNVGASAICAFGDFTGGNLWTHDRGLLRVDGDGRGAPRYFNGNMPHMTMPFDGERYSLIYFCCGNWGSLSRADEAALCDMGFRFPRRPASPHCGPSPPRDDRSYERHKFPTPKKAFEYEYGFQIHEDHIIEAALTNYSLWRDRFRVGDSARDAATLDRACALQRRGPGADVSDVVPGLVLGANARLAWDCFAGEGARNMACAAVGWRHLKQPLGGCVLYCERRPRSEAFVFGVFYDDGDFEELSLSELAGRGPPAPYVVYEGEKTNYVEVTGLPPPSVATLGDVVDAPALARKALAAAAPADDDADRQRAGKVRFPGGELAGSNPRRVSKVVGGHHMAALGLLPPAPAPVPDKWLSAE</sequence>
<dbReference type="GO" id="GO:0016020">
    <property type="term" value="C:membrane"/>
    <property type="evidence" value="ECO:0007669"/>
    <property type="project" value="InterPro"/>
</dbReference>
<protein>
    <recommendedName>
        <fullName evidence="3">Neurotransmitter-gated ion-channel ligand-binding domain-containing protein</fullName>
    </recommendedName>
</protein>
<dbReference type="Pfam" id="PF20210">
    <property type="entry name" value="Laa1_Sip1_HTR5"/>
    <property type="match status" value="1"/>
</dbReference>
<feature type="compositionally biased region" description="Basic residues" evidence="2">
    <location>
        <begin position="591"/>
        <end position="600"/>
    </location>
</feature>
<dbReference type="PANTHER" id="PTHR18945">
    <property type="entry name" value="NEUROTRANSMITTER GATED ION CHANNEL"/>
    <property type="match status" value="1"/>
</dbReference>
<dbReference type="Gene3D" id="3.90.1200.10">
    <property type="match status" value="1"/>
</dbReference>
<accession>F0Y5H2</accession>
<feature type="region of interest" description="Disordered" evidence="2">
    <location>
        <begin position="3639"/>
        <end position="3739"/>
    </location>
</feature>
<proteinExistence type="predicted"/>
<dbReference type="InterPro" id="IPR046837">
    <property type="entry name" value="Laa1/Sip1/HEATR5-like_HEAT"/>
</dbReference>
<feature type="compositionally biased region" description="Low complexity" evidence="2">
    <location>
        <begin position="574"/>
        <end position="590"/>
    </location>
</feature>
<feature type="compositionally biased region" description="Pro residues" evidence="2">
    <location>
        <begin position="3725"/>
        <end position="3738"/>
    </location>
</feature>
<dbReference type="GO" id="GO:0005230">
    <property type="term" value="F:extracellular ligand-gated monoatomic ion channel activity"/>
    <property type="evidence" value="ECO:0007669"/>
    <property type="project" value="InterPro"/>
</dbReference>
<dbReference type="InterPro" id="IPR006202">
    <property type="entry name" value="Neur_chan_lig-bd"/>
</dbReference>
<feature type="coiled-coil region" evidence="1">
    <location>
        <begin position="3270"/>
        <end position="3309"/>
    </location>
</feature>
<feature type="region of interest" description="Disordered" evidence="2">
    <location>
        <begin position="2542"/>
        <end position="2568"/>
    </location>
</feature>
<feature type="region of interest" description="Disordered" evidence="2">
    <location>
        <begin position="805"/>
        <end position="851"/>
    </location>
</feature>
<reference evidence="4 5" key="1">
    <citation type="journal article" date="2011" name="Proc. Natl. Acad. Sci. U.S.A.">
        <title>Niche of harmful alga Aureococcus anophagefferens revealed through ecogenomics.</title>
        <authorList>
            <person name="Gobler C.J."/>
            <person name="Berry D.L."/>
            <person name="Dyhrman S.T."/>
            <person name="Wilhelm S.W."/>
            <person name="Salamov A."/>
            <person name="Lobanov A.V."/>
            <person name="Zhang Y."/>
            <person name="Collier J.L."/>
            <person name="Wurch L.L."/>
            <person name="Kustka A.B."/>
            <person name="Dill B.D."/>
            <person name="Shah M."/>
            <person name="VerBerkmoes N.C."/>
            <person name="Kuo A."/>
            <person name="Terry A."/>
            <person name="Pangilinan J."/>
            <person name="Lindquist E.A."/>
            <person name="Lucas S."/>
            <person name="Paulsen I.T."/>
            <person name="Hattenrath-Lehmann T.K."/>
            <person name="Talmage S.C."/>
            <person name="Walker E.A."/>
            <person name="Koch F."/>
            <person name="Burson A.M."/>
            <person name="Marcoval M.A."/>
            <person name="Tang Y.Z."/>
            <person name="Lecleir G.R."/>
            <person name="Coyne K.J."/>
            <person name="Berg G.M."/>
            <person name="Bertrand E.M."/>
            <person name="Saito M.A."/>
            <person name="Gladyshev V.N."/>
            <person name="Grigoriev I.V."/>
        </authorList>
    </citation>
    <scope>NUCLEOTIDE SEQUENCE [LARGE SCALE GENOMIC DNA]</scope>
    <source>
        <strain evidence="5">CCMP 1984</strain>
    </source>
</reference>
<feature type="compositionally biased region" description="Low complexity" evidence="2">
    <location>
        <begin position="3889"/>
        <end position="3902"/>
    </location>
</feature>
<feature type="compositionally biased region" description="Basic and acidic residues" evidence="2">
    <location>
        <begin position="3684"/>
        <end position="3697"/>
    </location>
</feature>
<dbReference type="EMBL" id="GL833125">
    <property type="protein sequence ID" value="EGB09798.1"/>
    <property type="molecule type" value="Genomic_DNA"/>
</dbReference>
<dbReference type="KEGG" id="aaf:AURANDRAFT_63122"/>
<dbReference type="Proteomes" id="UP000002729">
    <property type="component" value="Unassembled WGS sequence"/>
</dbReference>
<dbReference type="InterPro" id="IPR006201">
    <property type="entry name" value="Neur_channel"/>
</dbReference>
<dbReference type="InterPro" id="IPR011009">
    <property type="entry name" value="Kinase-like_dom_sf"/>
</dbReference>
<keyword evidence="5" id="KW-1185">Reference proteome</keyword>
<gene>
    <name evidence="4" type="ORF">AURANDRAFT_63122</name>
</gene>
<name>F0Y5H2_AURAN</name>
<dbReference type="SUPFAM" id="SSF48371">
    <property type="entry name" value="ARM repeat"/>
    <property type="match status" value="1"/>
</dbReference>
<evidence type="ECO:0000313" key="5">
    <source>
        <dbReference type="Proteomes" id="UP000002729"/>
    </source>
</evidence>
<dbReference type="SUPFAM" id="SSF56112">
    <property type="entry name" value="Protein kinase-like (PK-like)"/>
    <property type="match status" value="1"/>
</dbReference>
<feature type="region of interest" description="Disordered" evidence="2">
    <location>
        <begin position="3795"/>
        <end position="3916"/>
    </location>
</feature>
<dbReference type="Pfam" id="PF02931">
    <property type="entry name" value="Neur_chan_LBD"/>
    <property type="match status" value="1"/>
</dbReference>
<feature type="coiled-coil region" evidence="1">
    <location>
        <begin position="3532"/>
        <end position="3573"/>
    </location>
</feature>
<evidence type="ECO:0000313" key="4">
    <source>
        <dbReference type="EMBL" id="EGB09798.1"/>
    </source>
</evidence>
<dbReference type="OMA" id="NIAMNEN"/>
<keyword evidence="1" id="KW-0175">Coiled coil</keyword>
<dbReference type="InterPro" id="IPR036734">
    <property type="entry name" value="Neur_chan_lig-bd_sf"/>
</dbReference>
<evidence type="ECO:0000256" key="1">
    <source>
        <dbReference type="SAM" id="Coils"/>
    </source>
</evidence>
<feature type="compositionally biased region" description="Pro residues" evidence="2">
    <location>
        <begin position="3808"/>
        <end position="3817"/>
    </location>
</feature>
<feature type="region of interest" description="Disordered" evidence="2">
    <location>
        <begin position="574"/>
        <end position="600"/>
    </location>
</feature>